<keyword evidence="4" id="KW-1185">Reference proteome</keyword>
<dbReference type="KEGG" id="lact:D7I46_06705"/>
<dbReference type="InterPro" id="IPR003583">
    <property type="entry name" value="Hlx-hairpin-Hlx_DNA-bd_motif"/>
</dbReference>
<dbReference type="InterPro" id="IPR019554">
    <property type="entry name" value="Soluble_ligand-bd"/>
</dbReference>
<feature type="domain" description="Helix-hairpin-helix DNA-binding motif class 1" evidence="2">
    <location>
        <begin position="195"/>
        <end position="214"/>
    </location>
</feature>
<dbReference type="GO" id="GO:0003677">
    <property type="term" value="F:DNA binding"/>
    <property type="evidence" value="ECO:0007669"/>
    <property type="project" value="UniProtKB-KW"/>
</dbReference>
<evidence type="ECO:0000313" key="3">
    <source>
        <dbReference type="EMBL" id="AYG00811.1"/>
    </source>
</evidence>
<feature type="domain" description="Helix-hairpin-helix DNA-binding motif class 1" evidence="2">
    <location>
        <begin position="165"/>
        <end position="184"/>
    </location>
</feature>
<name>A0A387BQP9_9LACT</name>
<dbReference type="InterPro" id="IPR004509">
    <property type="entry name" value="Competence_ComEA_HhH"/>
</dbReference>
<keyword evidence="1" id="KW-1133">Transmembrane helix</keyword>
<evidence type="ECO:0000313" key="4">
    <source>
        <dbReference type="Proteomes" id="UP000269374"/>
    </source>
</evidence>
<dbReference type="GO" id="GO:0006281">
    <property type="term" value="P:DNA repair"/>
    <property type="evidence" value="ECO:0007669"/>
    <property type="project" value="InterPro"/>
</dbReference>
<dbReference type="GO" id="GO:0015628">
    <property type="term" value="P:protein secretion by the type II secretion system"/>
    <property type="evidence" value="ECO:0007669"/>
    <property type="project" value="TreeGrafter"/>
</dbReference>
<sequence>MERIIEFIKENLKLVILSVVALFAGGIFYFVSHPKSADNALSATMLSSVSTDKTSVSTSNHFSKATEIEVDLKGAVVKPNVYNVSSDMRVDDLIKLAGGFTTNADQNQVNLAAKLKDEEVVYVPQKGEMASGASADNSVSTDGVGNSLTTTSQTPKVNINTADLTQLQTLNGIGQKKAQDIIDYRTQNGNFQSVEDLGNVPGFGDKTIAKLKDSICVD</sequence>
<dbReference type="OrthoDB" id="9790239at2"/>
<accession>A0A387BQP9</accession>
<dbReference type="Pfam" id="PF12836">
    <property type="entry name" value="HHH_3"/>
    <property type="match status" value="1"/>
</dbReference>
<dbReference type="InterPro" id="IPR010994">
    <property type="entry name" value="RuvA_2-like"/>
</dbReference>
<reference evidence="3 4" key="1">
    <citation type="submission" date="2018-09" db="EMBL/GenBank/DDBJ databases">
        <title>Genome sequencing of strain 1JSPR-7.</title>
        <authorList>
            <person name="Heo J."/>
            <person name="Kim S.-J."/>
            <person name="Kwon S.-W."/>
        </authorList>
    </citation>
    <scope>NUCLEOTIDE SEQUENCE [LARGE SCALE GENOMIC DNA]</scope>
    <source>
        <strain evidence="3 4">1JSPR-7</strain>
    </source>
</reference>
<dbReference type="PANTHER" id="PTHR21180">
    <property type="entry name" value="ENDONUCLEASE/EXONUCLEASE/PHOSPHATASE FAMILY DOMAIN-CONTAINING PROTEIN 1"/>
    <property type="match status" value="1"/>
</dbReference>
<dbReference type="InterPro" id="IPR051675">
    <property type="entry name" value="Endo/Exo/Phosphatase_dom_1"/>
</dbReference>
<organism evidence="3 4">
    <name type="scientific">Lactococcus allomyrinae</name>
    <dbReference type="NCBI Taxonomy" id="2419773"/>
    <lineage>
        <taxon>Bacteria</taxon>
        <taxon>Bacillati</taxon>
        <taxon>Bacillota</taxon>
        <taxon>Bacilli</taxon>
        <taxon>Lactobacillales</taxon>
        <taxon>Streptococcaceae</taxon>
        <taxon>Lactococcus</taxon>
    </lineage>
</organism>
<dbReference type="Pfam" id="PF10531">
    <property type="entry name" value="SLBB"/>
    <property type="match status" value="1"/>
</dbReference>
<dbReference type="NCBIfam" id="TIGR00426">
    <property type="entry name" value="competence protein ComEA helix-hairpin-helix repeat region"/>
    <property type="match status" value="1"/>
</dbReference>
<dbReference type="PANTHER" id="PTHR21180:SF32">
    <property type="entry name" value="ENDONUCLEASE_EXONUCLEASE_PHOSPHATASE FAMILY DOMAIN-CONTAINING PROTEIN 1"/>
    <property type="match status" value="1"/>
</dbReference>
<dbReference type="Gene3D" id="1.10.150.280">
    <property type="entry name" value="AF1531-like domain"/>
    <property type="match status" value="1"/>
</dbReference>
<keyword evidence="1" id="KW-0812">Transmembrane</keyword>
<gene>
    <name evidence="3" type="ORF">D7I46_06705</name>
</gene>
<dbReference type="Proteomes" id="UP000269374">
    <property type="component" value="Chromosome"/>
</dbReference>
<feature type="transmembrane region" description="Helical" evidence="1">
    <location>
        <begin position="12"/>
        <end position="31"/>
    </location>
</feature>
<keyword evidence="1" id="KW-0472">Membrane</keyword>
<dbReference type="AlphaFoldDB" id="A0A387BQP9"/>
<keyword evidence="3" id="KW-0238">DNA-binding</keyword>
<dbReference type="SUPFAM" id="SSF47781">
    <property type="entry name" value="RuvA domain 2-like"/>
    <property type="match status" value="1"/>
</dbReference>
<dbReference type="EMBL" id="CP032627">
    <property type="protein sequence ID" value="AYG00811.1"/>
    <property type="molecule type" value="Genomic_DNA"/>
</dbReference>
<dbReference type="GO" id="GO:0015627">
    <property type="term" value="C:type II protein secretion system complex"/>
    <property type="evidence" value="ECO:0007669"/>
    <property type="project" value="TreeGrafter"/>
</dbReference>
<protein>
    <submittedName>
        <fullName evidence="3">ComEA family DNA-binding protein</fullName>
    </submittedName>
</protein>
<evidence type="ECO:0000256" key="1">
    <source>
        <dbReference type="SAM" id="Phobius"/>
    </source>
</evidence>
<dbReference type="RefSeq" id="WP_120772199.1">
    <property type="nucleotide sequence ID" value="NZ_CP032627.1"/>
</dbReference>
<proteinExistence type="predicted"/>
<dbReference type="SMART" id="SM00278">
    <property type="entry name" value="HhH1"/>
    <property type="match status" value="2"/>
</dbReference>
<evidence type="ECO:0000259" key="2">
    <source>
        <dbReference type="SMART" id="SM00278"/>
    </source>
</evidence>